<dbReference type="InterPro" id="IPR005162">
    <property type="entry name" value="Retrotrans_gag_dom"/>
</dbReference>
<dbReference type="Pfam" id="PF03732">
    <property type="entry name" value="Retrotrans_gag"/>
    <property type="match status" value="1"/>
</dbReference>
<protein>
    <recommendedName>
        <fullName evidence="6">Reverse transcriptase</fullName>
    </recommendedName>
</protein>
<evidence type="ECO:0000259" key="3">
    <source>
        <dbReference type="Pfam" id="PF03732"/>
    </source>
</evidence>
<feature type="domain" description="Retrotransposon gag" evidence="3">
    <location>
        <begin position="144"/>
        <end position="234"/>
    </location>
</feature>
<comment type="caution">
    <text evidence="4">The sequence shown here is derived from an EMBL/GenBank/DDBJ whole genome shotgun (WGS) entry which is preliminary data.</text>
</comment>
<dbReference type="PANTHER" id="PTHR24559:SF444">
    <property type="entry name" value="REVERSE TRANSCRIPTASE DOMAIN-CONTAINING PROTEIN"/>
    <property type="match status" value="1"/>
</dbReference>
<proteinExistence type="predicted"/>
<feature type="region of interest" description="Disordered" evidence="1">
    <location>
        <begin position="356"/>
        <end position="389"/>
    </location>
</feature>
<evidence type="ECO:0000313" key="4">
    <source>
        <dbReference type="EMBL" id="GMJ12068.1"/>
    </source>
</evidence>
<feature type="compositionally biased region" description="Acidic residues" evidence="1">
    <location>
        <begin position="833"/>
        <end position="842"/>
    </location>
</feature>
<organism evidence="4 5">
    <name type="scientific">Hibiscus trionum</name>
    <name type="common">Flower of an hour</name>
    <dbReference type="NCBI Taxonomy" id="183268"/>
    <lineage>
        <taxon>Eukaryota</taxon>
        <taxon>Viridiplantae</taxon>
        <taxon>Streptophyta</taxon>
        <taxon>Embryophyta</taxon>
        <taxon>Tracheophyta</taxon>
        <taxon>Spermatophyta</taxon>
        <taxon>Magnoliopsida</taxon>
        <taxon>eudicotyledons</taxon>
        <taxon>Gunneridae</taxon>
        <taxon>Pentapetalae</taxon>
        <taxon>rosids</taxon>
        <taxon>malvids</taxon>
        <taxon>Malvales</taxon>
        <taxon>Malvaceae</taxon>
        <taxon>Malvoideae</taxon>
        <taxon>Hibiscus</taxon>
    </lineage>
</organism>
<name>A0A9W7MNU3_HIBTR</name>
<dbReference type="Gene3D" id="3.10.10.10">
    <property type="entry name" value="HIV Type 1 Reverse Transcriptase, subunit A, domain 1"/>
    <property type="match status" value="1"/>
</dbReference>
<feature type="compositionally biased region" description="Basic and acidic residues" evidence="1">
    <location>
        <begin position="496"/>
        <end position="515"/>
    </location>
</feature>
<dbReference type="SUPFAM" id="SSF56672">
    <property type="entry name" value="DNA/RNA polymerases"/>
    <property type="match status" value="1"/>
</dbReference>
<dbReference type="Pfam" id="PF00078">
    <property type="entry name" value="RVT_1"/>
    <property type="match status" value="1"/>
</dbReference>
<feature type="region of interest" description="Disordered" evidence="1">
    <location>
        <begin position="455"/>
        <end position="545"/>
    </location>
</feature>
<dbReference type="PANTHER" id="PTHR24559">
    <property type="entry name" value="TRANSPOSON TY3-I GAG-POL POLYPROTEIN"/>
    <property type="match status" value="1"/>
</dbReference>
<dbReference type="InterPro" id="IPR043502">
    <property type="entry name" value="DNA/RNA_pol_sf"/>
</dbReference>
<dbReference type="InterPro" id="IPR021109">
    <property type="entry name" value="Peptidase_aspartic_dom_sf"/>
</dbReference>
<dbReference type="InterPro" id="IPR000477">
    <property type="entry name" value="RT_dom"/>
</dbReference>
<gene>
    <name evidence="4" type="ORF">HRI_004876000</name>
</gene>
<sequence>MHRSKRGEDPEYKLDPEIERSFNLKKQLRHLLDRNEYLEEQLEKMARNPPAGDGVPPVGDPPAAARRRSCRDYMLNDHVELETTLPDIDVDNFELKPVMFSMINNAGKFSGAVTEDAREHLKTFQEICGSFRLPGVNPEILRLRLFPHSLRDRAKTWWNKLTPGSIVTWADLSREFLSRFNPSHLSERLLNEIATFQQEDDEPMHEAWDRFTTLLRNCPMHGFPVWNQVTKFYNAANLQTRIRIDSAANGLLLDKDPDEALQVLKNLAKNEEQFPTARRGGKRVLAVKDYEADSTMKSQVAFLTKAMKRLLNDDGLQGFAVEEVCDICEGNHSRDECPIQVEEGKYVGNYKPNYNSNNYNPNWRKDPKFSWSNPNNALNPQAHNQNQGGPRLLTRQQLSQNLPPQQQQQPPPATSSILEQTLATFMSQTENFMDKTEMRMTNHEATLKSLETQMGQVSQHIKPRQNGGFLSNTESARPPTHEQCKAITTRSGKKLPGPEKKAETEKEPTVDKPAEEAAPTGDKQTAADEPVTTAEATEEKNEEHRPQIRMQWEGRIADYRPPPPFPQRIQQTKQESQLKKIYDIFKQVQINIPLLDAVREMPGYAKFLKNVMSKKYKFGEFETVRMADGCMSILHRQPPQKKKDPGSFIIPCVIGDKFVGKALCDLGASVNLMPKSVFQKLGIGKARPTTVTLQLADRSYVHPEGKIEDILVREDKFIFPADFLVLDCEADENAPVILGRPFLATGRSLIDVEKGELTMRVNDQEIKLNVLQAMKHADVDEECKAITEVTLDHPYIRSGCHDINFGHYCDNHLQACHDSKEDSTDDSNSSESDTSDTEDQEEVNWLGYRPGKLFEPLNYTSDNHLIQKPSTIEPPALELKPLPGQLKYAFLGSNDTLPVIISAKLPQEQERQLVSMLRQHKKAIGWTIADIQGISPALCMHKILLEEDHKPTIDAQRRLNHAMKEVVRKEIIKWLDAGIIYAISDSKWVSPVQCVPKKGGMTVVTNENNELIPTRTMTGWRVCIDYRKLNKATRKDHFPLPFIDQMLDRLAGKPYYCFLDGYSGYNQIAIAPEDQEKTTFACPYGTYAFRRMPFGLCNAPATFQRCMMVIFSDMVEDFLEIFMDDFSVFGDDFESCLGNLQKVLERCEKANLVLNWEKCHFMVDEGIVLGHKISCRGIEVDRAKIEVIEKLPPPTTVKGIRSFLGHAGFYRRFIANFSKITKPLCHLLEQNRPFDFNDECTEAFKVLKEKLVTAPIV</sequence>
<evidence type="ECO:0000259" key="2">
    <source>
        <dbReference type="Pfam" id="PF00078"/>
    </source>
</evidence>
<dbReference type="OrthoDB" id="1001379at2759"/>
<dbReference type="InterPro" id="IPR043128">
    <property type="entry name" value="Rev_trsase/Diguanyl_cyclase"/>
</dbReference>
<reference evidence="4" key="1">
    <citation type="submission" date="2023-05" db="EMBL/GenBank/DDBJ databases">
        <title>Genome and transcriptome analyses reveal genes involved in the formation of fine ridges on petal epidermal cells in Hibiscus trionum.</title>
        <authorList>
            <person name="Koshimizu S."/>
            <person name="Masuda S."/>
            <person name="Ishii T."/>
            <person name="Shirasu K."/>
            <person name="Hoshino A."/>
            <person name="Arita M."/>
        </authorList>
    </citation>
    <scope>NUCLEOTIDE SEQUENCE</scope>
    <source>
        <strain evidence="4">Hamamatsu line</strain>
    </source>
</reference>
<dbReference type="Gene3D" id="3.30.70.270">
    <property type="match status" value="2"/>
</dbReference>
<dbReference type="CDD" id="cd00303">
    <property type="entry name" value="retropepsin_like"/>
    <property type="match status" value="1"/>
</dbReference>
<evidence type="ECO:0008006" key="6">
    <source>
        <dbReference type="Google" id="ProtNLM"/>
    </source>
</evidence>
<dbReference type="Gene3D" id="2.40.70.10">
    <property type="entry name" value="Acid Proteases"/>
    <property type="match status" value="1"/>
</dbReference>
<feature type="domain" description="Reverse transcriptase" evidence="2">
    <location>
        <begin position="1015"/>
        <end position="1173"/>
    </location>
</feature>
<dbReference type="InterPro" id="IPR053134">
    <property type="entry name" value="RNA-dir_DNA_polymerase"/>
</dbReference>
<evidence type="ECO:0000313" key="5">
    <source>
        <dbReference type="Proteomes" id="UP001165190"/>
    </source>
</evidence>
<dbReference type="AlphaFoldDB" id="A0A9W7MNU3"/>
<dbReference type="EMBL" id="BSYR01000061">
    <property type="protein sequence ID" value="GMJ12068.1"/>
    <property type="molecule type" value="Genomic_DNA"/>
</dbReference>
<evidence type="ECO:0000256" key="1">
    <source>
        <dbReference type="SAM" id="MobiDB-lite"/>
    </source>
</evidence>
<dbReference type="CDD" id="cd01647">
    <property type="entry name" value="RT_LTR"/>
    <property type="match status" value="1"/>
</dbReference>
<dbReference type="FunFam" id="3.30.70.270:FF:000020">
    <property type="entry name" value="Transposon Tf2-6 polyprotein-like Protein"/>
    <property type="match status" value="1"/>
</dbReference>
<feature type="region of interest" description="Disordered" evidence="1">
    <location>
        <begin position="817"/>
        <end position="842"/>
    </location>
</feature>
<keyword evidence="5" id="KW-1185">Reference proteome</keyword>
<dbReference type="Proteomes" id="UP001165190">
    <property type="component" value="Unassembled WGS sequence"/>
</dbReference>
<accession>A0A9W7MNU3</accession>
<feature type="compositionally biased region" description="Polar residues" evidence="1">
    <location>
        <begin position="370"/>
        <end position="388"/>
    </location>
</feature>